<dbReference type="Proteomes" id="UP000887565">
    <property type="component" value="Unplaced"/>
</dbReference>
<feature type="region of interest" description="Disordered" evidence="1">
    <location>
        <begin position="1"/>
        <end position="27"/>
    </location>
</feature>
<keyword evidence="2" id="KW-1185">Reference proteome</keyword>
<evidence type="ECO:0000313" key="2">
    <source>
        <dbReference type="Proteomes" id="UP000887565"/>
    </source>
</evidence>
<dbReference type="AlphaFoldDB" id="A0A915KNA3"/>
<evidence type="ECO:0000313" key="3">
    <source>
        <dbReference type="WBParaSite" id="nRc.2.0.1.t39525-RA"/>
    </source>
</evidence>
<organism evidence="2 3">
    <name type="scientific">Romanomermis culicivorax</name>
    <name type="common">Nematode worm</name>
    <dbReference type="NCBI Taxonomy" id="13658"/>
    <lineage>
        <taxon>Eukaryota</taxon>
        <taxon>Metazoa</taxon>
        <taxon>Ecdysozoa</taxon>
        <taxon>Nematoda</taxon>
        <taxon>Enoplea</taxon>
        <taxon>Dorylaimia</taxon>
        <taxon>Mermithida</taxon>
        <taxon>Mermithoidea</taxon>
        <taxon>Mermithidae</taxon>
        <taxon>Romanomermis</taxon>
    </lineage>
</organism>
<evidence type="ECO:0000256" key="1">
    <source>
        <dbReference type="SAM" id="MobiDB-lite"/>
    </source>
</evidence>
<name>A0A915KNA3_ROMCU</name>
<accession>A0A915KNA3</accession>
<feature type="compositionally biased region" description="Basic and acidic residues" evidence="1">
    <location>
        <begin position="17"/>
        <end position="27"/>
    </location>
</feature>
<dbReference type="WBParaSite" id="nRc.2.0.1.t39525-RA">
    <property type="protein sequence ID" value="nRc.2.0.1.t39525-RA"/>
    <property type="gene ID" value="nRc.2.0.1.g39525"/>
</dbReference>
<reference evidence="3" key="1">
    <citation type="submission" date="2022-11" db="UniProtKB">
        <authorList>
            <consortium name="WormBaseParasite"/>
        </authorList>
    </citation>
    <scope>IDENTIFICATION</scope>
</reference>
<proteinExistence type="predicted"/>
<protein>
    <submittedName>
        <fullName evidence="3">Uncharacterized protein</fullName>
    </submittedName>
</protein>
<sequence>MEIDELDDQPRKRLHRDRAPQRDENDNWEKLSYHGSLGIIKADVTPLFVKFTPTGTNHPNAPSEEKISELLQNYFKSDYSKNELRHGMEADLEKLLTDKALPTPRRFKIKMRSHLKTVDDRVSRNGDFVKNNVINLRTNVMRRAHNWPKEVANTKLICADNSELDVYKRGGAGFIKEN</sequence>